<dbReference type="Pfam" id="PF22486">
    <property type="entry name" value="MATH_2"/>
    <property type="match status" value="1"/>
</dbReference>
<dbReference type="PANTHER" id="PTHR46236">
    <property type="entry name" value="TRAF-LIKE SUPERFAMILY PROTEIN"/>
    <property type="match status" value="1"/>
</dbReference>
<dbReference type="Gene3D" id="2.60.210.10">
    <property type="entry name" value="Apoptosis, Tumor Necrosis Factor Receptor Associated Protein 2, Chain A"/>
    <property type="match status" value="1"/>
</dbReference>
<dbReference type="AlphaFoldDB" id="R0G1B7"/>
<dbReference type="PANTHER" id="PTHR46236:SF12">
    <property type="entry name" value="MATH DOMAIN-CONTAINING PROTEIN"/>
    <property type="match status" value="1"/>
</dbReference>
<reference evidence="4" key="1">
    <citation type="journal article" date="2013" name="Nat. Genet.">
        <title>The Capsella rubella genome and the genomic consequences of rapid mating system evolution.</title>
        <authorList>
            <person name="Slotte T."/>
            <person name="Hazzouri K.M."/>
            <person name="Agren J.A."/>
            <person name="Koenig D."/>
            <person name="Maumus F."/>
            <person name="Guo Y.L."/>
            <person name="Steige K."/>
            <person name="Platts A.E."/>
            <person name="Escobar J.S."/>
            <person name="Newman L.K."/>
            <person name="Wang W."/>
            <person name="Mandakova T."/>
            <person name="Vello E."/>
            <person name="Smith L.M."/>
            <person name="Henz S.R."/>
            <person name="Steffen J."/>
            <person name="Takuno S."/>
            <person name="Brandvain Y."/>
            <person name="Coop G."/>
            <person name="Andolfatto P."/>
            <person name="Hu T.T."/>
            <person name="Blanchette M."/>
            <person name="Clark R.M."/>
            <person name="Quesneville H."/>
            <person name="Nordborg M."/>
            <person name="Gaut B.S."/>
            <person name="Lysak M.A."/>
            <person name="Jenkins J."/>
            <person name="Grimwood J."/>
            <person name="Chapman J."/>
            <person name="Prochnik S."/>
            <person name="Shu S."/>
            <person name="Rokhsar D."/>
            <person name="Schmutz J."/>
            <person name="Weigel D."/>
            <person name="Wright S.I."/>
        </authorList>
    </citation>
    <scope>NUCLEOTIDE SEQUENCE [LARGE SCALE GENOMIC DNA]</scope>
    <source>
        <strain evidence="4">cv. Monte Gargano</strain>
    </source>
</reference>
<dbReference type="EMBL" id="KB870808">
    <property type="protein sequence ID" value="EOA29197.1"/>
    <property type="molecule type" value="Genomic_DNA"/>
</dbReference>
<evidence type="ECO:0000313" key="4">
    <source>
        <dbReference type="Proteomes" id="UP000029121"/>
    </source>
</evidence>
<accession>R0G1B7</accession>
<dbReference type="PROSITE" id="PS50144">
    <property type="entry name" value="MATH"/>
    <property type="match status" value="1"/>
</dbReference>
<organism evidence="3 4">
    <name type="scientific">Capsella rubella</name>
    <dbReference type="NCBI Taxonomy" id="81985"/>
    <lineage>
        <taxon>Eukaryota</taxon>
        <taxon>Viridiplantae</taxon>
        <taxon>Streptophyta</taxon>
        <taxon>Embryophyta</taxon>
        <taxon>Tracheophyta</taxon>
        <taxon>Spermatophyta</taxon>
        <taxon>Magnoliopsida</taxon>
        <taxon>eudicotyledons</taxon>
        <taxon>Gunneridae</taxon>
        <taxon>Pentapetalae</taxon>
        <taxon>rosids</taxon>
        <taxon>malvids</taxon>
        <taxon>Brassicales</taxon>
        <taxon>Brassicaceae</taxon>
        <taxon>Camelineae</taxon>
        <taxon>Capsella</taxon>
    </lineage>
</organism>
<evidence type="ECO:0000313" key="3">
    <source>
        <dbReference type="EMBL" id="EOA29197.1"/>
    </source>
</evidence>
<dbReference type="eggNOG" id="KOG1987">
    <property type="taxonomic scope" value="Eukaryota"/>
</dbReference>
<dbReference type="InterPro" id="IPR008974">
    <property type="entry name" value="TRAF-like"/>
</dbReference>
<name>R0G1B7_9BRAS</name>
<protein>
    <recommendedName>
        <fullName evidence="2">MATH domain-containing protein</fullName>
    </recommendedName>
</protein>
<sequence length="235" mass="27165">MNGTELHKTFTWEIDNFTVRKFPIESTVFLSGGCEWYVLVRPKGDGFDDYLSLYLCVANPRSLQPGWKRRANLQFIILNQSGKEVHRTSERDGFFDAEIPGWGFRAALPLNKLQDKELLENNTLIIEVYTKVTEVVHQGDETSKEMVDFRGFNVLSSQVTSVSQIFAKYPNFAVDIKPKGRANSEKKVKNLESKISDLEVEPDKEKAKSPTEPNFLWSKIRYDNKSYLTQRKKWD</sequence>
<dbReference type="SMART" id="SM00061">
    <property type="entry name" value="MATH"/>
    <property type="match status" value="1"/>
</dbReference>
<dbReference type="CDD" id="cd00121">
    <property type="entry name" value="MATH"/>
    <property type="match status" value="1"/>
</dbReference>
<evidence type="ECO:0000256" key="1">
    <source>
        <dbReference type="ARBA" id="ARBA00023054"/>
    </source>
</evidence>
<dbReference type="InterPro" id="IPR050804">
    <property type="entry name" value="MCC"/>
</dbReference>
<dbReference type="Proteomes" id="UP000029121">
    <property type="component" value="Unassembled WGS sequence"/>
</dbReference>
<gene>
    <name evidence="3" type="ORF">CARUB_v10025471mg</name>
</gene>
<keyword evidence="1" id="KW-0175">Coiled coil</keyword>
<dbReference type="InterPro" id="IPR002083">
    <property type="entry name" value="MATH/TRAF_dom"/>
</dbReference>
<proteinExistence type="predicted"/>
<dbReference type="SUPFAM" id="SSF49599">
    <property type="entry name" value="TRAF domain-like"/>
    <property type="match status" value="1"/>
</dbReference>
<evidence type="ECO:0000259" key="2">
    <source>
        <dbReference type="PROSITE" id="PS50144"/>
    </source>
</evidence>
<feature type="domain" description="MATH" evidence="2">
    <location>
        <begin position="7"/>
        <end position="130"/>
    </location>
</feature>
<keyword evidence="4" id="KW-1185">Reference proteome</keyword>